<feature type="chain" id="PRO_5038845769" evidence="1">
    <location>
        <begin position="18"/>
        <end position="375"/>
    </location>
</feature>
<reference evidence="2" key="1">
    <citation type="journal article" date="2019" name="bioRxiv">
        <title>The Genome of the Zebra Mussel, Dreissena polymorpha: A Resource for Invasive Species Research.</title>
        <authorList>
            <person name="McCartney M.A."/>
            <person name="Auch B."/>
            <person name="Kono T."/>
            <person name="Mallez S."/>
            <person name="Zhang Y."/>
            <person name="Obille A."/>
            <person name="Becker A."/>
            <person name="Abrahante J.E."/>
            <person name="Garbe J."/>
            <person name="Badalamenti J.P."/>
            <person name="Herman A."/>
            <person name="Mangelson H."/>
            <person name="Liachko I."/>
            <person name="Sullivan S."/>
            <person name="Sone E.D."/>
            <person name="Koren S."/>
            <person name="Silverstein K.A.T."/>
            <person name="Beckman K.B."/>
            <person name="Gohl D.M."/>
        </authorList>
    </citation>
    <scope>NUCLEOTIDE SEQUENCE</scope>
    <source>
        <strain evidence="2">Duluth1</strain>
        <tissue evidence="2">Whole animal</tissue>
    </source>
</reference>
<accession>A0A9D4R5P8</accession>
<gene>
    <name evidence="2" type="ORF">DPMN_096729</name>
</gene>
<feature type="signal peptide" evidence="1">
    <location>
        <begin position="1"/>
        <end position="17"/>
    </location>
</feature>
<evidence type="ECO:0000313" key="3">
    <source>
        <dbReference type="Proteomes" id="UP000828390"/>
    </source>
</evidence>
<name>A0A9D4R5P8_DREPO</name>
<evidence type="ECO:0000313" key="2">
    <source>
        <dbReference type="EMBL" id="KAH3854190.1"/>
    </source>
</evidence>
<reference evidence="2" key="2">
    <citation type="submission" date="2020-11" db="EMBL/GenBank/DDBJ databases">
        <authorList>
            <person name="McCartney M.A."/>
            <person name="Auch B."/>
            <person name="Kono T."/>
            <person name="Mallez S."/>
            <person name="Becker A."/>
            <person name="Gohl D.M."/>
            <person name="Silverstein K.A.T."/>
            <person name="Koren S."/>
            <person name="Bechman K.B."/>
            <person name="Herman A."/>
            <person name="Abrahante J.E."/>
            <person name="Garbe J."/>
        </authorList>
    </citation>
    <scope>NUCLEOTIDE SEQUENCE</scope>
    <source>
        <strain evidence="2">Duluth1</strain>
        <tissue evidence="2">Whole animal</tissue>
    </source>
</reference>
<evidence type="ECO:0000256" key="1">
    <source>
        <dbReference type="SAM" id="SignalP"/>
    </source>
</evidence>
<keyword evidence="1" id="KW-0732">Signal</keyword>
<proteinExistence type="predicted"/>
<comment type="caution">
    <text evidence="2">The sequence shown here is derived from an EMBL/GenBank/DDBJ whole genome shotgun (WGS) entry which is preliminary data.</text>
</comment>
<dbReference type="EMBL" id="JAIWYP010000003">
    <property type="protein sequence ID" value="KAH3854190.1"/>
    <property type="molecule type" value="Genomic_DNA"/>
</dbReference>
<protein>
    <submittedName>
        <fullName evidence="2">Uncharacterized protein</fullName>
    </submittedName>
</protein>
<dbReference type="Proteomes" id="UP000828390">
    <property type="component" value="Unassembled WGS sequence"/>
</dbReference>
<organism evidence="2 3">
    <name type="scientific">Dreissena polymorpha</name>
    <name type="common">Zebra mussel</name>
    <name type="synonym">Mytilus polymorpha</name>
    <dbReference type="NCBI Taxonomy" id="45954"/>
    <lineage>
        <taxon>Eukaryota</taxon>
        <taxon>Metazoa</taxon>
        <taxon>Spiralia</taxon>
        <taxon>Lophotrochozoa</taxon>
        <taxon>Mollusca</taxon>
        <taxon>Bivalvia</taxon>
        <taxon>Autobranchia</taxon>
        <taxon>Heteroconchia</taxon>
        <taxon>Euheterodonta</taxon>
        <taxon>Imparidentia</taxon>
        <taxon>Neoheterodontei</taxon>
        <taxon>Myida</taxon>
        <taxon>Dreissenoidea</taxon>
        <taxon>Dreissenidae</taxon>
        <taxon>Dreissena</taxon>
    </lineage>
</organism>
<keyword evidence="3" id="KW-1185">Reference proteome</keyword>
<dbReference type="AlphaFoldDB" id="A0A9D4R5P8"/>
<sequence>MGRFLFILSCTLGLCFGGVINMGLQPYLNMKGGYNCKKHGYHRSWTSMMGNAGYEPSSNYGVGGFNVPARFGGAPMPMGVKAFDSDNQVNDMKRDSQAAFGNPMSLTKGLKIPDPFAKVTGFGVSDLHAPVKGFGSSLFPLPGGLDSSMYSGFGGSQQFQDLGLFGPYGQYDGMDNSLPINAVTNQVASQTTFSGMNNNGQNNKNGYDYNNGMNSNMWGNNNRMSNNGWDNNYQMVNNGWDNNNAINTNGWDNNNGLGNMRMNSDGYDNNKLMNNNGLNSNNGWNGQGWYYNSGINSNGWDNIVNNNGWENNNEINNIGWDNNNNKISNNLFENNSGSTSSENHDITFINSLGSGETKIDTTTESSLKLEIHTNK</sequence>